<reference evidence="2 3" key="1">
    <citation type="journal article" date="2016" name="Nat. Commun.">
        <title>Thousands of microbial genomes shed light on interconnected biogeochemical processes in an aquifer system.</title>
        <authorList>
            <person name="Anantharaman K."/>
            <person name="Brown C.T."/>
            <person name="Hug L.A."/>
            <person name="Sharon I."/>
            <person name="Castelle C.J."/>
            <person name="Probst A.J."/>
            <person name="Thomas B.C."/>
            <person name="Singh A."/>
            <person name="Wilkins M.J."/>
            <person name="Karaoz U."/>
            <person name="Brodie E.L."/>
            <person name="Williams K.H."/>
            <person name="Hubbard S.S."/>
            <person name="Banfield J.F."/>
        </authorList>
    </citation>
    <scope>NUCLEOTIDE SEQUENCE [LARGE SCALE GENOMIC DNA]</scope>
</reference>
<dbReference type="InterPro" id="IPR058592">
    <property type="entry name" value="Gtf3_C"/>
</dbReference>
<name>A0A1F5ZK56_9BACT</name>
<dbReference type="STRING" id="1798382.A3D77_07420"/>
<accession>A0A1F5ZK56</accession>
<evidence type="ECO:0000259" key="1">
    <source>
        <dbReference type="Pfam" id="PF26337"/>
    </source>
</evidence>
<feature type="domain" description="Glucosyltransferase 3-like C-terminal" evidence="1">
    <location>
        <begin position="286"/>
        <end position="327"/>
    </location>
</feature>
<organism evidence="2 3">
    <name type="scientific">Candidatus Gottesmanbacteria bacterium RIFCSPHIGHO2_02_FULL_39_11</name>
    <dbReference type="NCBI Taxonomy" id="1798382"/>
    <lineage>
        <taxon>Bacteria</taxon>
        <taxon>Candidatus Gottesmaniibacteriota</taxon>
    </lineage>
</organism>
<sequence length="429" mass="48462">MKRVLIIYPYGNINHNPNLSAIVTSLEENGYYTDILSPRFPTINQNFSSEKSSQILIDDSDKNNSNKYIKAVNPDNYSLVIGIDKGIIPASKIAGKAKVSYGLISYEIIFRDEIGFDAKKDEIEACSGVSFAVCQDNIRSLLLSEENTIPLNKIINIPVAGKYKSLIKKSDHLRKTLGIGNDKRIALYAGSLSSWGMIDSLIEQVNKWPNDWVLVLHPRYGIENRILKYINKIKKNSRVYLSDTPVDTTAQMDKIVSSVDLGIALYKSDPNHPALGKNILFIGLSSGKISTYLNYGIPVMINEIGQMTDYVRKYKLGIVVENMEKANPSKFDYYDSKKLSSRCINFFKSRLDFALYEKSLISIIKAAVQKKKITVSTAVVDNYMLPQSTIEQMKALYKDYLEVNNKFQKLKSAGINRIFDKFNSYNNLL</sequence>
<proteinExistence type="predicted"/>
<comment type="caution">
    <text evidence="2">The sequence shown here is derived from an EMBL/GenBank/DDBJ whole genome shotgun (WGS) entry which is preliminary data.</text>
</comment>
<evidence type="ECO:0000313" key="3">
    <source>
        <dbReference type="Proteomes" id="UP000176923"/>
    </source>
</evidence>
<dbReference type="Gene3D" id="3.40.50.2000">
    <property type="entry name" value="Glycogen Phosphorylase B"/>
    <property type="match status" value="1"/>
</dbReference>
<dbReference type="AlphaFoldDB" id="A0A1F5ZK56"/>
<dbReference type="Proteomes" id="UP000176923">
    <property type="component" value="Unassembled WGS sequence"/>
</dbReference>
<dbReference type="EMBL" id="MFJL01000041">
    <property type="protein sequence ID" value="OGG12858.1"/>
    <property type="molecule type" value="Genomic_DNA"/>
</dbReference>
<evidence type="ECO:0000313" key="2">
    <source>
        <dbReference type="EMBL" id="OGG12858.1"/>
    </source>
</evidence>
<dbReference type="Pfam" id="PF26337">
    <property type="entry name" value="Gtf3_C"/>
    <property type="match status" value="1"/>
</dbReference>
<gene>
    <name evidence="2" type="ORF">A3D77_07420</name>
</gene>
<protein>
    <recommendedName>
        <fullName evidence="1">Glucosyltransferase 3-like C-terminal domain-containing protein</fullName>
    </recommendedName>
</protein>